<sequence>MLASGRKLFGNEPEPCSKMTARFELHVRASKRCNGCRAQVGNAWYRRRSRGDIVGCSDRLDLSTQSQQASLNRSISLPLLLQEFAHRSRQNIGIVRQNVRHVAHEMRWACADSQAVFQQEGTRLIDDGSLRANQTLPNSVKCLQIELRFGLGLRKTHRRAGNCLGYRFRIDDIRLVGLDERFDELRRHNSNRMPFNQLLPVQASMPMIVGDARARNSSSRSRLNRPLKTGLPLSSRPTTVENGLPNIDANSGDCSLSKLTHDTPQ</sequence>
<evidence type="ECO:0000313" key="3">
    <source>
        <dbReference type="Proteomes" id="UP000396788"/>
    </source>
</evidence>
<dbReference type="Proteomes" id="UP000396788">
    <property type="component" value="Unassembled WGS sequence"/>
</dbReference>
<name>A0A5E4VR81_9BURK</name>
<accession>A0A5E4VR81</accession>
<dbReference type="AlphaFoldDB" id="A0A5E4VR81"/>
<proteinExistence type="predicted"/>
<dbReference type="EMBL" id="CABPRY010000005">
    <property type="protein sequence ID" value="VVE13794.1"/>
    <property type="molecule type" value="Genomic_DNA"/>
</dbReference>
<feature type="region of interest" description="Disordered" evidence="1">
    <location>
        <begin position="213"/>
        <end position="265"/>
    </location>
</feature>
<protein>
    <submittedName>
        <fullName evidence="2">Uncharacterized protein</fullName>
    </submittedName>
</protein>
<evidence type="ECO:0000256" key="1">
    <source>
        <dbReference type="SAM" id="MobiDB-lite"/>
    </source>
</evidence>
<feature type="compositionally biased region" description="Polar residues" evidence="1">
    <location>
        <begin position="248"/>
        <end position="258"/>
    </location>
</feature>
<organism evidence="2 3">
    <name type="scientific">Pandoraea cepalis</name>
    <dbReference type="NCBI Taxonomy" id="2508294"/>
    <lineage>
        <taxon>Bacteria</taxon>
        <taxon>Pseudomonadati</taxon>
        <taxon>Pseudomonadota</taxon>
        <taxon>Betaproteobacteria</taxon>
        <taxon>Burkholderiales</taxon>
        <taxon>Burkholderiaceae</taxon>
        <taxon>Pandoraea</taxon>
    </lineage>
</organism>
<reference evidence="2 3" key="1">
    <citation type="submission" date="2019-08" db="EMBL/GenBank/DDBJ databases">
        <authorList>
            <person name="Peeters C."/>
        </authorList>
    </citation>
    <scope>NUCLEOTIDE SEQUENCE [LARGE SCALE GENOMIC DNA]</scope>
    <source>
        <strain evidence="2 3">LMG 31107</strain>
    </source>
</reference>
<evidence type="ECO:0000313" key="2">
    <source>
        <dbReference type="EMBL" id="VVE13794.1"/>
    </source>
</evidence>
<gene>
    <name evidence="2" type="ORF">PCE31107_02784</name>
</gene>